<evidence type="ECO:0000313" key="2">
    <source>
        <dbReference type="Proteomes" id="UP000320216"/>
    </source>
</evidence>
<gene>
    <name evidence="1" type="ORF">FPZ11_15360</name>
</gene>
<dbReference type="EMBL" id="CP042305">
    <property type="protein sequence ID" value="QDZ15966.1"/>
    <property type="molecule type" value="Genomic_DNA"/>
</dbReference>
<dbReference type="OrthoDB" id="5060899at2"/>
<dbReference type="SUPFAM" id="SSF52540">
    <property type="entry name" value="P-loop containing nucleoside triphosphate hydrolases"/>
    <property type="match status" value="1"/>
</dbReference>
<accession>A0A5B8M6K3</accession>
<dbReference type="KEGG" id="huw:FPZ11_15360"/>
<dbReference type="RefSeq" id="WP_146321970.1">
    <property type="nucleotide sequence ID" value="NZ_CP042305.1"/>
</dbReference>
<organism evidence="1 2">
    <name type="scientific">Humibacter ginsenosidimutans</name>
    <dbReference type="NCBI Taxonomy" id="2599293"/>
    <lineage>
        <taxon>Bacteria</taxon>
        <taxon>Bacillati</taxon>
        <taxon>Actinomycetota</taxon>
        <taxon>Actinomycetes</taxon>
        <taxon>Micrococcales</taxon>
        <taxon>Microbacteriaceae</taxon>
        <taxon>Humibacter</taxon>
    </lineage>
</organism>
<reference evidence="1 2" key="1">
    <citation type="submission" date="2019-07" db="EMBL/GenBank/DDBJ databases">
        <title>Full genome sequence of Humibacter sp. WJ7-1.</title>
        <authorList>
            <person name="Im W.-T."/>
        </authorList>
    </citation>
    <scope>NUCLEOTIDE SEQUENCE [LARGE SCALE GENOMIC DNA]</scope>
    <source>
        <strain evidence="1 2">WJ7-1</strain>
    </source>
</reference>
<evidence type="ECO:0000313" key="1">
    <source>
        <dbReference type="EMBL" id="QDZ15966.1"/>
    </source>
</evidence>
<dbReference type="InterPro" id="IPR027417">
    <property type="entry name" value="P-loop_NTPase"/>
</dbReference>
<name>A0A5B8M6K3_9MICO</name>
<dbReference type="Proteomes" id="UP000320216">
    <property type="component" value="Chromosome"/>
</dbReference>
<keyword evidence="2" id="KW-1185">Reference proteome</keyword>
<proteinExistence type="predicted"/>
<evidence type="ECO:0008006" key="3">
    <source>
        <dbReference type="Google" id="ProtNLM"/>
    </source>
</evidence>
<sequence>MLLSLSGASGAGKSTALEALRAVDLPERVECVEFDSIGVPPGADTAWRHSAVEYWVRRAVAAQASATHLVLCGQIPLGELLAAPSADRLDGMSVLVLHCSPEVRRSRLRGRGEPEDSLVHHVRFGDWFYRHTLDPTHEPGVIRVDSATPMRWDRWETWQKDDSRWSARLLDTDSLDPDQVARQVESWVREALSREATGPSAT</sequence>
<dbReference type="Gene3D" id="3.40.50.300">
    <property type="entry name" value="P-loop containing nucleotide triphosphate hydrolases"/>
    <property type="match status" value="1"/>
</dbReference>
<dbReference type="AlphaFoldDB" id="A0A5B8M6K3"/>
<protein>
    <recommendedName>
        <fullName evidence="3">AAA domain-containing protein</fullName>
    </recommendedName>
</protein>